<evidence type="ECO:0000256" key="3">
    <source>
        <dbReference type="ARBA" id="ARBA00005119"/>
    </source>
</evidence>
<keyword evidence="12 18" id="KW-0548">Nucleotidyltransferase</keyword>
<evidence type="ECO:0000256" key="16">
    <source>
        <dbReference type="ARBA" id="ARBA00023209"/>
    </source>
</evidence>
<evidence type="ECO:0000256" key="17">
    <source>
        <dbReference type="ARBA" id="ARBA00023264"/>
    </source>
</evidence>
<keyword evidence="22" id="KW-1185">Reference proteome</keyword>
<evidence type="ECO:0000256" key="19">
    <source>
        <dbReference type="SAM" id="MobiDB-lite"/>
    </source>
</evidence>
<feature type="transmembrane region" description="Helical" evidence="20">
    <location>
        <begin position="191"/>
        <end position="209"/>
    </location>
</feature>
<sequence>MSDAPGDRTPGEEDAPRPPLRRRDVPRRPDMIDPSMTAEAATGPNATPPASPVPATAPTPAAPSEESAPEPEAAPEQAPAPDPSPAPESERDAVPTGENGFQAQLRSARGEFGQQVAQARADFEATNEKIKARTGRDLIVAILIGLVLGLVVLGSLLFIPWLFALIALAACLLGVFEFSRALQGAGRRIDVIPQLAGGALVLVAAFFWYPWVHWVVVFAVTALILVWRFIGQMAARDGRIYGDVLDDALAGVFAFLYVPFLGSLGLVLLREPRGQWWVLAFIIIAVVADIAAYGAGLSFGRHPMAPRISPKKTWEGFAGAAVGALAAGMLLAWLMLDLPWWAGIIIGAVILTTATIGDLGESMIKRDIGVKDMSSWLPGHGGVLDRLDSILPSAAAALTLYLLLSPLVIA</sequence>
<feature type="transmembrane region" description="Helical" evidence="20">
    <location>
        <begin position="138"/>
        <end position="155"/>
    </location>
</feature>
<keyword evidence="11 18" id="KW-0812">Transmembrane</keyword>
<feature type="transmembrane region" description="Helical" evidence="20">
    <location>
        <begin position="390"/>
        <end position="409"/>
    </location>
</feature>
<evidence type="ECO:0000256" key="20">
    <source>
        <dbReference type="SAM" id="Phobius"/>
    </source>
</evidence>
<evidence type="ECO:0000256" key="10">
    <source>
        <dbReference type="ARBA" id="ARBA00022679"/>
    </source>
</evidence>
<evidence type="ECO:0000256" key="4">
    <source>
        <dbReference type="ARBA" id="ARBA00005189"/>
    </source>
</evidence>
<proteinExistence type="inferred from homology"/>
<keyword evidence="17" id="KW-1208">Phospholipid metabolism</keyword>
<evidence type="ECO:0000256" key="8">
    <source>
        <dbReference type="ARBA" id="ARBA00022475"/>
    </source>
</evidence>
<feature type="transmembrane region" description="Helical" evidence="20">
    <location>
        <begin position="215"/>
        <end position="235"/>
    </location>
</feature>
<dbReference type="PANTHER" id="PTHR46382">
    <property type="entry name" value="PHOSPHATIDATE CYTIDYLYLTRANSFERASE"/>
    <property type="match status" value="1"/>
</dbReference>
<feature type="compositionally biased region" description="Pro residues" evidence="19">
    <location>
        <begin position="46"/>
        <end position="61"/>
    </location>
</feature>
<gene>
    <name evidence="21" type="ORF">QSV35_11480</name>
</gene>
<feature type="compositionally biased region" description="Low complexity" evidence="19">
    <location>
        <begin position="62"/>
        <end position="77"/>
    </location>
</feature>
<comment type="caution">
    <text evidence="21">The sequence shown here is derived from an EMBL/GenBank/DDBJ whole genome shotgun (WGS) entry which is preliminary data.</text>
</comment>
<protein>
    <recommendedName>
        <fullName evidence="7 18">Phosphatidate cytidylyltransferase</fullName>
        <ecNumber evidence="6 18">2.7.7.41</ecNumber>
    </recommendedName>
</protein>
<evidence type="ECO:0000256" key="1">
    <source>
        <dbReference type="ARBA" id="ARBA00001698"/>
    </source>
</evidence>
<keyword evidence="13 20" id="KW-1133">Transmembrane helix</keyword>
<feature type="transmembrane region" description="Helical" evidence="20">
    <location>
        <begin position="316"/>
        <end position="334"/>
    </location>
</feature>
<accession>A0ABT7MZR5</accession>
<dbReference type="EMBL" id="JASXSZ010000003">
    <property type="protein sequence ID" value="MDL9979953.1"/>
    <property type="molecule type" value="Genomic_DNA"/>
</dbReference>
<evidence type="ECO:0000256" key="5">
    <source>
        <dbReference type="ARBA" id="ARBA00010185"/>
    </source>
</evidence>
<dbReference type="EC" id="2.7.7.41" evidence="6 18"/>
<feature type="transmembrane region" description="Helical" evidence="20">
    <location>
        <begin position="275"/>
        <end position="295"/>
    </location>
</feature>
<organism evidence="21 22">
    <name type="scientific">Microbacterium candidum</name>
    <dbReference type="NCBI Taxonomy" id="3041922"/>
    <lineage>
        <taxon>Bacteria</taxon>
        <taxon>Bacillati</taxon>
        <taxon>Actinomycetota</taxon>
        <taxon>Actinomycetes</taxon>
        <taxon>Micrococcales</taxon>
        <taxon>Microbacteriaceae</taxon>
        <taxon>Microbacterium</taxon>
    </lineage>
</organism>
<evidence type="ECO:0000256" key="11">
    <source>
        <dbReference type="ARBA" id="ARBA00022692"/>
    </source>
</evidence>
<keyword evidence="15 20" id="KW-0472">Membrane</keyword>
<feature type="transmembrane region" description="Helical" evidence="20">
    <location>
        <begin position="247"/>
        <end position="269"/>
    </location>
</feature>
<evidence type="ECO:0000256" key="9">
    <source>
        <dbReference type="ARBA" id="ARBA00022516"/>
    </source>
</evidence>
<keyword evidence="8" id="KW-1003">Cell membrane</keyword>
<evidence type="ECO:0000256" key="6">
    <source>
        <dbReference type="ARBA" id="ARBA00012487"/>
    </source>
</evidence>
<feature type="transmembrane region" description="Helical" evidence="20">
    <location>
        <begin position="340"/>
        <end position="359"/>
    </location>
</feature>
<dbReference type="Pfam" id="PF01148">
    <property type="entry name" value="CTP_transf_1"/>
    <property type="match status" value="1"/>
</dbReference>
<evidence type="ECO:0000256" key="15">
    <source>
        <dbReference type="ARBA" id="ARBA00023136"/>
    </source>
</evidence>
<evidence type="ECO:0000256" key="13">
    <source>
        <dbReference type="ARBA" id="ARBA00022989"/>
    </source>
</evidence>
<dbReference type="Proteomes" id="UP001235064">
    <property type="component" value="Unassembled WGS sequence"/>
</dbReference>
<name>A0ABT7MZR5_9MICO</name>
<dbReference type="PANTHER" id="PTHR46382:SF1">
    <property type="entry name" value="PHOSPHATIDATE CYTIDYLYLTRANSFERASE"/>
    <property type="match status" value="1"/>
</dbReference>
<evidence type="ECO:0000313" key="22">
    <source>
        <dbReference type="Proteomes" id="UP001235064"/>
    </source>
</evidence>
<feature type="compositionally biased region" description="Basic and acidic residues" evidence="19">
    <location>
        <begin position="1"/>
        <end position="31"/>
    </location>
</feature>
<comment type="pathway">
    <text evidence="4">Lipid metabolism.</text>
</comment>
<feature type="region of interest" description="Disordered" evidence="19">
    <location>
        <begin position="1"/>
        <end position="96"/>
    </location>
</feature>
<dbReference type="PROSITE" id="PS01315">
    <property type="entry name" value="CDS"/>
    <property type="match status" value="1"/>
</dbReference>
<dbReference type="RefSeq" id="WP_286288888.1">
    <property type="nucleotide sequence ID" value="NZ_JASXSZ010000003.1"/>
</dbReference>
<comment type="catalytic activity">
    <reaction evidence="1 18">
        <text>a 1,2-diacyl-sn-glycero-3-phosphate + CTP + H(+) = a CDP-1,2-diacyl-sn-glycerol + diphosphate</text>
        <dbReference type="Rhea" id="RHEA:16229"/>
        <dbReference type="ChEBI" id="CHEBI:15378"/>
        <dbReference type="ChEBI" id="CHEBI:33019"/>
        <dbReference type="ChEBI" id="CHEBI:37563"/>
        <dbReference type="ChEBI" id="CHEBI:58332"/>
        <dbReference type="ChEBI" id="CHEBI:58608"/>
        <dbReference type="EC" id="2.7.7.41"/>
    </reaction>
</comment>
<evidence type="ECO:0000256" key="7">
    <source>
        <dbReference type="ARBA" id="ARBA00019373"/>
    </source>
</evidence>
<evidence type="ECO:0000256" key="18">
    <source>
        <dbReference type="RuleBase" id="RU003938"/>
    </source>
</evidence>
<dbReference type="InterPro" id="IPR000374">
    <property type="entry name" value="PC_trans"/>
</dbReference>
<reference evidence="21 22" key="1">
    <citation type="submission" date="2023-06" db="EMBL/GenBank/DDBJ databases">
        <title>Microbacterium sp. nov., isolated from a waste landfill.</title>
        <authorList>
            <person name="Wen W."/>
        </authorList>
    </citation>
    <scope>NUCLEOTIDE SEQUENCE [LARGE SCALE GENOMIC DNA]</scope>
    <source>
        <strain evidence="21 22">ASV49</strain>
    </source>
</reference>
<comment type="pathway">
    <text evidence="3 18">Phospholipid metabolism; CDP-diacylglycerol biosynthesis; CDP-diacylglycerol from sn-glycerol 3-phosphate: step 3/3.</text>
</comment>
<keyword evidence="16" id="KW-0594">Phospholipid biosynthesis</keyword>
<keyword evidence="9" id="KW-0444">Lipid biosynthesis</keyword>
<keyword evidence="14" id="KW-0443">Lipid metabolism</keyword>
<evidence type="ECO:0000256" key="12">
    <source>
        <dbReference type="ARBA" id="ARBA00022695"/>
    </source>
</evidence>
<keyword evidence="10 18" id="KW-0808">Transferase</keyword>
<evidence type="ECO:0000256" key="2">
    <source>
        <dbReference type="ARBA" id="ARBA00004651"/>
    </source>
</evidence>
<comment type="similarity">
    <text evidence="5 18">Belongs to the CDS family.</text>
</comment>
<evidence type="ECO:0000313" key="21">
    <source>
        <dbReference type="EMBL" id="MDL9979953.1"/>
    </source>
</evidence>
<dbReference type="GO" id="GO:0004605">
    <property type="term" value="F:phosphatidate cytidylyltransferase activity"/>
    <property type="evidence" value="ECO:0007669"/>
    <property type="project" value="UniProtKB-EC"/>
</dbReference>
<comment type="subcellular location">
    <subcellularLocation>
        <location evidence="2">Cell membrane</location>
        <topology evidence="2">Multi-pass membrane protein</topology>
    </subcellularLocation>
</comment>
<evidence type="ECO:0000256" key="14">
    <source>
        <dbReference type="ARBA" id="ARBA00023098"/>
    </source>
</evidence>